<feature type="transmembrane region" description="Helical" evidence="2">
    <location>
        <begin position="6"/>
        <end position="26"/>
    </location>
</feature>
<keyword evidence="2" id="KW-0812">Transmembrane</keyword>
<dbReference type="RefSeq" id="WP_040376381.1">
    <property type="nucleotide sequence ID" value="NZ_CP068053.1"/>
</dbReference>
<keyword evidence="2" id="KW-0472">Membrane</keyword>
<dbReference type="EMBL" id="CP068053">
    <property type="protein sequence ID" value="QQT00673.1"/>
    <property type="molecule type" value="Genomic_DNA"/>
</dbReference>
<evidence type="ECO:0000313" key="4">
    <source>
        <dbReference type="Proteomes" id="UP000595254"/>
    </source>
</evidence>
<organism evidence="3 4">
    <name type="scientific">Peribacillus psychrosaccharolyticus</name>
    <name type="common">Bacillus psychrosaccharolyticus</name>
    <dbReference type="NCBI Taxonomy" id="1407"/>
    <lineage>
        <taxon>Bacteria</taxon>
        <taxon>Bacillati</taxon>
        <taxon>Bacillota</taxon>
        <taxon>Bacilli</taxon>
        <taxon>Bacillales</taxon>
        <taxon>Bacillaceae</taxon>
        <taxon>Peribacillus</taxon>
    </lineage>
</organism>
<dbReference type="Proteomes" id="UP000595254">
    <property type="component" value="Chromosome"/>
</dbReference>
<keyword evidence="4" id="KW-1185">Reference proteome</keyword>
<gene>
    <name evidence="3" type="ORF">I6J18_01690</name>
</gene>
<feature type="coiled-coil region" evidence="1">
    <location>
        <begin position="32"/>
        <end position="69"/>
    </location>
</feature>
<sequence length="217" mass="24782">MQAKTMWGAIAVIALGLFFIIGSTFIEDSANSERYEKAKEKEQSIVKAEQEKEKARQRHKKQIDKATTKTHIIDDSLDPTVLAYRYNKYFKGLKIDHSISFGDSSYDARAFPNDKIVIGGTLSPNSRKFSKLYLAGLNLTEDKEINEFKNIALAFFTSVFNQDIPIKDREGILNIHLDKVMKNGGETMFQTGKIEYRFLNIKDSVIRIDVTNIKNPY</sequence>
<dbReference type="AlphaFoldDB" id="A0A974S0S8"/>
<evidence type="ECO:0000313" key="3">
    <source>
        <dbReference type="EMBL" id="QQT00673.1"/>
    </source>
</evidence>
<evidence type="ECO:0000256" key="1">
    <source>
        <dbReference type="SAM" id="Coils"/>
    </source>
</evidence>
<proteinExistence type="predicted"/>
<reference evidence="3 4" key="1">
    <citation type="submission" date="2021-01" db="EMBL/GenBank/DDBJ databases">
        <title>FDA dAtabase for Regulatory Grade micrObial Sequences (FDA-ARGOS): Supporting development and validation of Infectious Disease Dx tests.</title>
        <authorList>
            <person name="Nelson B."/>
            <person name="Plummer A."/>
            <person name="Tallon L."/>
            <person name="Sadzewicz L."/>
            <person name="Zhao X."/>
            <person name="Boylan J."/>
            <person name="Ott S."/>
            <person name="Bowen H."/>
            <person name="Vavikolanu K."/>
            <person name="Mehta A."/>
            <person name="Aluvathingal J."/>
            <person name="Nadendla S."/>
            <person name="Myers T."/>
            <person name="Yan Y."/>
            <person name="Sichtig H."/>
        </authorList>
    </citation>
    <scope>NUCLEOTIDE SEQUENCE [LARGE SCALE GENOMIC DNA]</scope>
    <source>
        <strain evidence="3 4">FDAARGOS_1161</strain>
    </source>
</reference>
<keyword evidence="2" id="KW-1133">Transmembrane helix</keyword>
<accession>A0A974S0S8</accession>
<name>A0A974S0S8_PERPY</name>
<protein>
    <submittedName>
        <fullName evidence="3">Uncharacterized protein</fullName>
    </submittedName>
</protein>
<evidence type="ECO:0000256" key="2">
    <source>
        <dbReference type="SAM" id="Phobius"/>
    </source>
</evidence>
<dbReference type="KEGG" id="ppsr:I6J18_01690"/>
<keyword evidence="1" id="KW-0175">Coiled coil</keyword>